<evidence type="ECO:0000313" key="2">
    <source>
        <dbReference type="Proteomes" id="UP000317938"/>
    </source>
</evidence>
<protein>
    <recommendedName>
        <fullName evidence="3">STAS domain-containing protein</fullName>
    </recommendedName>
</protein>
<dbReference type="RefSeq" id="WP_145238560.1">
    <property type="nucleotide sequence ID" value="NZ_VNFF01000010.1"/>
</dbReference>
<sequence>MEYFKITLKFENGRISSSDLKTLKSYLGQGLHEIKQRIALQDDLLVCILRSSEFFKGVAEARELLAGLESDYRLFSNGEIVDLSFLDELITRIAGIELKSIR</sequence>
<accession>A0ABY3FCV4</accession>
<evidence type="ECO:0000313" key="1">
    <source>
        <dbReference type="EMBL" id="TVU82885.1"/>
    </source>
</evidence>
<gene>
    <name evidence="1" type="ORF">FQP85_11970</name>
</gene>
<name>A0ABY3FCV4_9GAMM</name>
<keyword evidence="2" id="KW-1185">Reference proteome</keyword>
<reference evidence="1 2" key="1">
    <citation type="submission" date="2019-07" db="EMBL/GenBank/DDBJ databases">
        <title>Diversity of Bacteria from Kongsfjorden, Arctic.</title>
        <authorList>
            <person name="Yu Y."/>
        </authorList>
    </citation>
    <scope>NUCLEOTIDE SEQUENCE [LARGE SCALE GENOMIC DNA]</scope>
    <source>
        <strain evidence="1 2">SM1927</strain>
    </source>
</reference>
<dbReference type="EMBL" id="VNFF01000010">
    <property type="protein sequence ID" value="TVU82885.1"/>
    <property type="molecule type" value="Genomic_DNA"/>
</dbReference>
<dbReference type="Proteomes" id="UP000317938">
    <property type="component" value="Unassembled WGS sequence"/>
</dbReference>
<proteinExistence type="predicted"/>
<evidence type="ECO:0008006" key="3">
    <source>
        <dbReference type="Google" id="ProtNLM"/>
    </source>
</evidence>
<comment type="caution">
    <text evidence="1">The sequence shown here is derived from an EMBL/GenBank/DDBJ whole genome shotgun (WGS) entry which is preliminary data.</text>
</comment>
<organism evidence="1 2">
    <name type="scientific">Pseudoalteromonas neustonica</name>
    <dbReference type="NCBI Taxonomy" id="1840331"/>
    <lineage>
        <taxon>Bacteria</taxon>
        <taxon>Pseudomonadati</taxon>
        <taxon>Pseudomonadota</taxon>
        <taxon>Gammaproteobacteria</taxon>
        <taxon>Alteromonadales</taxon>
        <taxon>Pseudoalteromonadaceae</taxon>
        <taxon>Pseudoalteromonas</taxon>
    </lineage>
</organism>